<protein>
    <submittedName>
        <fullName evidence="1">Uncharacterized protein</fullName>
    </submittedName>
</protein>
<dbReference type="Proteomes" id="UP000269396">
    <property type="component" value="Unassembled WGS sequence"/>
</dbReference>
<dbReference type="EMBL" id="UZAL01030185">
    <property type="protein sequence ID" value="VDP52493.1"/>
    <property type="molecule type" value="Genomic_DNA"/>
</dbReference>
<keyword evidence="2" id="KW-1185">Reference proteome</keyword>
<dbReference type="AlphaFoldDB" id="A0A3P8I2X7"/>
<reference evidence="1 2" key="1">
    <citation type="submission" date="2018-11" db="EMBL/GenBank/DDBJ databases">
        <authorList>
            <consortium name="Pathogen Informatics"/>
        </authorList>
    </citation>
    <scope>NUCLEOTIDE SEQUENCE [LARGE SCALE GENOMIC DNA]</scope>
    <source>
        <strain>Denwood</strain>
        <strain evidence="2">Zambia</strain>
    </source>
</reference>
<evidence type="ECO:0000313" key="2">
    <source>
        <dbReference type="Proteomes" id="UP000269396"/>
    </source>
</evidence>
<proteinExistence type="predicted"/>
<sequence>MEFHKNNNDNNPHKDELFSNQISALTDTTIAWIFSQFSLIQGAYLIHLCPVNHPICPLLIHNVLCQLFNLISPSSVVDADQHLTTRHDQTNSIGYNLGSIKSRCSNNSFTPGFLLLRCLPASLFIHTGHSSYLPLSSSSPSSLSSSPSSSLNKQDYQQSLFQLIIQKIRLISSVNSHCHSNKPSFTHPFLNVNDIKSNSKLSHLLDPGYQRSVIDILLCYFDWTSLTSFMQTSQSLWNTYQYMHESNMKVSSENDNVNVLSTVSPESSVLRLQNSESHERRIELSCSSSFEVLFSSSSLMTLPSSIDQFPKYMKDTVDSLRQHAKQMCNRIECIEKLQNEFCTNILPKLYIPVRINLLQYVECQSILPSWMPGHQSCSGGTNISCEYQTDERNKEIDELYQMNRSDIDRLINLALDVSRTAACDVLNYNDSSSLSTSISPEGGKHSNLGVNWARTVLQLENAVSYLVHKSRLITSESKNLNTNATRVSSESSSLYPSCGPTTTTATSINDQLNVVQNIVSIN</sequence>
<organism evidence="1 2">
    <name type="scientific">Schistosoma mattheei</name>
    <dbReference type="NCBI Taxonomy" id="31246"/>
    <lineage>
        <taxon>Eukaryota</taxon>
        <taxon>Metazoa</taxon>
        <taxon>Spiralia</taxon>
        <taxon>Lophotrochozoa</taxon>
        <taxon>Platyhelminthes</taxon>
        <taxon>Trematoda</taxon>
        <taxon>Digenea</taxon>
        <taxon>Strigeidida</taxon>
        <taxon>Schistosomatoidea</taxon>
        <taxon>Schistosomatidae</taxon>
        <taxon>Schistosoma</taxon>
    </lineage>
</organism>
<accession>A0A3P8I2X7</accession>
<evidence type="ECO:0000313" key="1">
    <source>
        <dbReference type="EMBL" id="VDP52493.1"/>
    </source>
</evidence>
<name>A0A3P8I2X7_9TREM</name>
<gene>
    <name evidence="1" type="ORF">SMTD_LOCUS10010</name>
</gene>